<name>A0A9D2RFP3_9FIRM</name>
<comment type="caution">
    <text evidence="2">The sequence shown here is derived from an EMBL/GenBank/DDBJ whole genome shotgun (WGS) entry which is preliminary data.</text>
</comment>
<sequence length="79" mass="9138">MNRINQASFAVDEVRLYLDTHPCDSEALAYFHEMIRKRNQALKEYAAAYGPLTVDTAESSCADRWNWVNEPWPWQEGGC</sequence>
<proteinExistence type="predicted"/>
<keyword evidence="2" id="KW-0946">Virion</keyword>
<dbReference type="EMBL" id="DWUU01000042">
    <property type="protein sequence ID" value="HJD42732.1"/>
    <property type="molecule type" value="Genomic_DNA"/>
</dbReference>
<evidence type="ECO:0000313" key="3">
    <source>
        <dbReference type="Proteomes" id="UP000823909"/>
    </source>
</evidence>
<feature type="domain" description="Protein CotJB" evidence="1">
    <location>
        <begin position="1"/>
        <end position="75"/>
    </location>
</feature>
<keyword evidence="2" id="KW-0167">Capsid protein</keyword>
<evidence type="ECO:0000259" key="1">
    <source>
        <dbReference type="Pfam" id="PF12652"/>
    </source>
</evidence>
<accession>A0A9D2RFP3</accession>
<gene>
    <name evidence="2" type="ORF">H9910_06950</name>
</gene>
<dbReference type="Proteomes" id="UP000823909">
    <property type="component" value="Unassembled WGS sequence"/>
</dbReference>
<dbReference type="AlphaFoldDB" id="A0A9D2RFP3"/>
<protein>
    <submittedName>
        <fullName evidence="2">Spore coat protein CotJB</fullName>
    </submittedName>
</protein>
<dbReference type="Pfam" id="PF12652">
    <property type="entry name" value="CotJB"/>
    <property type="match status" value="1"/>
</dbReference>
<reference evidence="2" key="1">
    <citation type="journal article" date="2021" name="PeerJ">
        <title>Extensive microbial diversity within the chicken gut microbiome revealed by metagenomics and culture.</title>
        <authorList>
            <person name="Gilroy R."/>
            <person name="Ravi A."/>
            <person name="Getino M."/>
            <person name="Pursley I."/>
            <person name="Horton D.L."/>
            <person name="Alikhan N.F."/>
            <person name="Baker D."/>
            <person name="Gharbi K."/>
            <person name="Hall N."/>
            <person name="Watson M."/>
            <person name="Adriaenssens E.M."/>
            <person name="Foster-Nyarko E."/>
            <person name="Jarju S."/>
            <person name="Secka A."/>
            <person name="Antonio M."/>
            <person name="Oren A."/>
            <person name="Chaudhuri R.R."/>
            <person name="La Ragione R."/>
            <person name="Hildebrand F."/>
            <person name="Pallen M.J."/>
        </authorList>
    </citation>
    <scope>NUCLEOTIDE SEQUENCE</scope>
    <source>
        <strain evidence="2">ChiBcec15-3976</strain>
    </source>
</reference>
<dbReference type="InterPro" id="IPR024207">
    <property type="entry name" value="CotJB_dom"/>
</dbReference>
<dbReference type="PIRSF" id="PIRSF010606">
    <property type="entry name" value="Spore_coat_CotJB"/>
    <property type="match status" value="1"/>
</dbReference>
<evidence type="ECO:0000313" key="2">
    <source>
        <dbReference type="EMBL" id="HJD42732.1"/>
    </source>
</evidence>
<organism evidence="2 3">
    <name type="scientific">Candidatus Mediterraneibacter quadrami</name>
    <dbReference type="NCBI Taxonomy" id="2838684"/>
    <lineage>
        <taxon>Bacteria</taxon>
        <taxon>Bacillati</taxon>
        <taxon>Bacillota</taxon>
        <taxon>Clostridia</taxon>
        <taxon>Lachnospirales</taxon>
        <taxon>Lachnospiraceae</taxon>
        <taxon>Mediterraneibacter</taxon>
    </lineage>
</organism>
<reference evidence="2" key="2">
    <citation type="submission" date="2021-04" db="EMBL/GenBank/DDBJ databases">
        <authorList>
            <person name="Gilroy R."/>
        </authorList>
    </citation>
    <scope>NUCLEOTIDE SEQUENCE</scope>
    <source>
        <strain evidence="2">ChiBcec15-3976</strain>
    </source>
</reference>
<dbReference type="InterPro" id="IPR016571">
    <property type="entry name" value="Spore_coat_assembly_CotJB"/>
</dbReference>